<dbReference type="CDD" id="cd18186">
    <property type="entry name" value="BTB_POZ_ZBTB_KLHL-like"/>
    <property type="match status" value="1"/>
</dbReference>
<sequence length="272" mass="30572">MAAFKQMMGEVSRARERDEFTDFVLSCGAERFPVHKVIVCSQSKVLHAACRKPFREAASGEYEIAEQSPAMVRRMVDYFYTGDYKDRSESIPQDRSKEKPKCSDGERLTALCIHARMFALADMYQVDHLQSLAATKYGKALEEQPNTEELLNSISDVYQLTPASVRALRDKAVVAFRVQLGRTRWFHQPSFFADPEPSAKESGGAIDTLRAAYDEVATESPEFLKDLLSSYIRNPLLGQCGNCYCRPGQLQPLEALQLKCLTCSKGGARLLY</sequence>
<dbReference type="SUPFAM" id="SSF54695">
    <property type="entry name" value="POZ domain"/>
    <property type="match status" value="1"/>
</dbReference>
<name>A0AAN6VBV2_9PEZI</name>
<keyword evidence="3" id="KW-1185">Reference proteome</keyword>
<feature type="domain" description="BTB" evidence="1">
    <location>
        <begin position="21"/>
        <end position="88"/>
    </location>
</feature>
<comment type="caution">
    <text evidence="2">The sequence shown here is derived from an EMBL/GenBank/DDBJ whole genome shotgun (WGS) entry which is preliminary data.</text>
</comment>
<reference evidence="2" key="2">
    <citation type="submission" date="2023-05" db="EMBL/GenBank/DDBJ databases">
        <authorList>
            <consortium name="Lawrence Berkeley National Laboratory"/>
            <person name="Steindorff A."/>
            <person name="Hensen N."/>
            <person name="Bonometti L."/>
            <person name="Westerberg I."/>
            <person name="Brannstrom I.O."/>
            <person name="Guillou S."/>
            <person name="Cros-Aarteil S."/>
            <person name="Calhoun S."/>
            <person name="Haridas S."/>
            <person name="Kuo A."/>
            <person name="Mondo S."/>
            <person name="Pangilinan J."/>
            <person name="Riley R."/>
            <person name="Labutti K."/>
            <person name="Andreopoulos B."/>
            <person name="Lipzen A."/>
            <person name="Chen C."/>
            <person name="Yanf M."/>
            <person name="Daum C."/>
            <person name="Ng V."/>
            <person name="Clum A."/>
            <person name="Ohm R."/>
            <person name="Martin F."/>
            <person name="Silar P."/>
            <person name="Natvig D."/>
            <person name="Lalanne C."/>
            <person name="Gautier V."/>
            <person name="Ament-Velasquez S.L."/>
            <person name="Kruys A."/>
            <person name="Hutchinson M.I."/>
            <person name="Powell A.J."/>
            <person name="Barry K."/>
            <person name="Miller A.N."/>
            <person name="Grigoriev I.V."/>
            <person name="Debuchy R."/>
            <person name="Gladieux P."/>
            <person name="Thoren M.H."/>
            <person name="Johannesson H."/>
        </authorList>
    </citation>
    <scope>NUCLEOTIDE SEQUENCE</scope>
    <source>
        <strain evidence="2">CBS 538.74</strain>
    </source>
</reference>
<dbReference type="EMBL" id="MU857355">
    <property type="protein sequence ID" value="KAK4148497.1"/>
    <property type="molecule type" value="Genomic_DNA"/>
</dbReference>
<accession>A0AAN6VBV2</accession>
<evidence type="ECO:0000313" key="3">
    <source>
        <dbReference type="Proteomes" id="UP001302745"/>
    </source>
</evidence>
<dbReference type="Proteomes" id="UP001302745">
    <property type="component" value="Unassembled WGS sequence"/>
</dbReference>
<gene>
    <name evidence="2" type="ORF">C8A00DRAFT_47652</name>
</gene>
<evidence type="ECO:0000259" key="1">
    <source>
        <dbReference type="PROSITE" id="PS50097"/>
    </source>
</evidence>
<protein>
    <recommendedName>
        <fullName evidence="1">BTB domain-containing protein</fullName>
    </recommendedName>
</protein>
<dbReference type="InterPro" id="IPR000210">
    <property type="entry name" value="BTB/POZ_dom"/>
</dbReference>
<dbReference type="PANTHER" id="PTHR47843:SF5">
    <property type="entry name" value="BTB_POZ DOMAIN PROTEIN"/>
    <property type="match status" value="1"/>
</dbReference>
<dbReference type="PROSITE" id="PS50097">
    <property type="entry name" value="BTB"/>
    <property type="match status" value="1"/>
</dbReference>
<dbReference type="Gene3D" id="3.30.710.10">
    <property type="entry name" value="Potassium Channel Kv1.1, Chain A"/>
    <property type="match status" value="1"/>
</dbReference>
<dbReference type="PANTHER" id="PTHR47843">
    <property type="entry name" value="BTB DOMAIN-CONTAINING PROTEIN-RELATED"/>
    <property type="match status" value="1"/>
</dbReference>
<dbReference type="InterPro" id="IPR011333">
    <property type="entry name" value="SKP1/BTB/POZ_sf"/>
</dbReference>
<reference evidence="2" key="1">
    <citation type="journal article" date="2023" name="Mol. Phylogenet. Evol.">
        <title>Genome-scale phylogeny and comparative genomics of the fungal order Sordariales.</title>
        <authorList>
            <person name="Hensen N."/>
            <person name="Bonometti L."/>
            <person name="Westerberg I."/>
            <person name="Brannstrom I.O."/>
            <person name="Guillou S."/>
            <person name="Cros-Aarteil S."/>
            <person name="Calhoun S."/>
            <person name="Haridas S."/>
            <person name="Kuo A."/>
            <person name="Mondo S."/>
            <person name="Pangilinan J."/>
            <person name="Riley R."/>
            <person name="LaButti K."/>
            <person name="Andreopoulos B."/>
            <person name="Lipzen A."/>
            <person name="Chen C."/>
            <person name="Yan M."/>
            <person name="Daum C."/>
            <person name="Ng V."/>
            <person name="Clum A."/>
            <person name="Steindorff A."/>
            <person name="Ohm R.A."/>
            <person name="Martin F."/>
            <person name="Silar P."/>
            <person name="Natvig D.O."/>
            <person name="Lalanne C."/>
            <person name="Gautier V."/>
            <person name="Ament-Velasquez S.L."/>
            <person name="Kruys A."/>
            <person name="Hutchinson M.I."/>
            <person name="Powell A.J."/>
            <person name="Barry K."/>
            <person name="Miller A.N."/>
            <person name="Grigoriev I.V."/>
            <person name="Debuchy R."/>
            <person name="Gladieux P."/>
            <person name="Hiltunen Thoren M."/>
            <person name="Johannesson H."/>
        </authorList>
    </citation>
    <scope>NUCLEOTIDE SEQUENCE</scope>
    <source>
        <strain evidence="2">CBS 538.74</strain>
    </source>
</reference>
<dbReference type="Pfam" id="PF00651">
    <property type="entry name" value="BTB"/>
    <property type="match status" value="1"/>
</dbReference>
<organism evidence="2 3">
    <name type="scientific">Chaetomidium leptoderma</name>
    <dbReference type="NCBI Taxonomy" id="669021"/>
    <lineage>
        <taxon>Eukaryota</taxon>
        <taxon>Fungi</taxon>
        <taxon>Dikarya</taxon>
        <taxon>Ascomycota</taxon>
        <taxon>Pezizomycotina</taxon>
        <taxon>Sordariomycetes</taxon>
        <taxon>Sordariomycetidae</taxon>
        <taxon>Sordariales</taxon>
        <taxon>Chaetomiaceae</taxon>
        <taxon>Chaetomidium</taxon>
    </lineage>
</organism>
<dbReference type="AlphaFoldDB" id="A0AAN6VBV2"/>
<proteinExistence type="predicted"/>
<evidence type="ECO:0000313" key="2">
    <source>
        <dbReference type="EMBL" id="KAK4148497.1"/>
    </source>
</evidence>